<dbReference type="GeneID" id="109484576"/>
<reference evidence="4" key="1">
    <citation type="submission" date="2025-08" db="UniProtKB">
        <authorList>
            <consortium name="RefSeq"/>
        </authorList>
    </citation>
    <scope>IDENTIFICATION</scope>
    <source>
        <tissue evidence="4">Gonad</tissue>
    </source>
</reference>
<dbReference type="AlphaFoldDB" id="A0A6P5AB38"/>
<dbReference type="InterPro" id="IPR031751">
    <property type="entry name" value="DUF4735"/>
</dbReference>
<name>A0A6P5AB38_BRABE</name>
<evidence type="ECO:0000313" key="3">
    <source>
        <dbReference type="Proteomes" id="UP000515135"/>
    </source>
</evidence>
<feature type="compositionally biased region" description="Basic and acidic residues" evidence="1">
    <location>
        <begin position="33"/>
        <end position="47"/>
    </location>
</feature>
<evidence type="ECO:0000313" key="4">
    <source>
        <dbReference type="RefSeq" id="XP_019643459.1"/>
    </source>
</evidence>
<feature type="signal peptide" evidence="2">
    <location>
        <begin position="1"/>
        <end position="27"/>
    </location>
</feature>
<evidence type="ECO:0000256" key="2">
    <source>
        <dbReference type="SAM" id="SignalP"/>
    </source>
</evidence>
<dbReference type="Proteomes" id="UP000515135">
    <property type="component" value="Unplaced"/>
</dbReference>
<dbReference type="GO" id="GO:0005829">
    <property type="term" value="C:cytosol"/>
    <property type="evidence" value="ECO:0007669"/>
    <property type="project" value="TreeGrafter"/>
</dbReference>
<dbReference type="KEGG" id="bbel:109484576"/>
<dbReference type="OrthoDB" id="5949187at2759"/>
<accession>A0A6P5AB38</accession>
<feature type="chain" id="PRO_5028234993" evidence="2">
    <location>
        <begin position="28"/>
        <end position="308"/>
    </location>
</feature>
<dbReference type="PANTHER" id="PTHR33539:SF1">
    <property type="entry name" value="UPF0764 PROTEIN C16ORF89"/>
    <property type="match status" value="1"/>
</dbReference>
<protein>
    <submittedName>
        <fullName evidence="4">UPF0764 protein C16orf89 homolog</fullName>
    </submittedName>
</protein>
<dbReference type="GO" id="GO:0016020">
    <property type="term" value="C:membrane"/>
    <property type="evidence" value="ECO:0007669"/>
    <property type="project" value="TreeGrafter"/>
</dbReference>
<keyword evidence="2" id="KW-0732">Signal</keyword>
<keyword evidence="3" id="KW-1185">Reference proteome</keyword>
<organism evidence="3 4">
    <name type="scientific">Branchiostoma belcheri</name>
    <name type="common">Amphioxus</name>
    <dbReference type="NCBI Taxonomy" id="7741"/>
    <lineage>
        <taxon>Eukaryota</taxon>
        <taxon>Metazoa</taxon>
        <taxon>Chordata</taxon>
        <taxon>Cephalochordata</taxon>
        <taxon>Leptocardii</taxon>
        <taxon>Amphioxiformes</taxon>
        <taxon>Branchiostomatidae</taxon>
        <taxon>Branchiostoma</taxon>
    </lineage>
</organism>
<dbReference type="RefSeq" id="XP_019643459.1">
    <property type="nucleotide sequence ID" value="XM_019787900.1"/>
</dbReference>
<proteinExistence type="predicted"/>
<evidence type="ECO:0000256" key="1">
    <source>
        <dbReference type="SAM" id="MobiDB-lite"/>
    </source>
</evidence>
<dbReference type="PANTHER" id="PTHR33539">
    <property type="entry name" value="UPF0764 PROTEIN C16ORF89"/>
    <property type="match status" value="1"/>
</dbReference>
<dbReference type="Pfam" id="PF15882">
    <property type="entry name" value="DUF4735"/>
    <property type="match status" value="1"/>
</dbReference>
<feature type="region of interest" description="Disordered" evidence="1">
    <location>
        <begin position="26"/>
        <end position="57"/>
    </location>
</feature>
<sequence length="308" mass="35073">MGVGTKQTRLVLLALTAAALWSGPSVGTPYRGDAPDGRGEWEARPAGRGDPAAGRSDRQDQALWDVVEALEWTVDFFRRSYRDINLDGLYGLRIAEGQLGLMLETVADGSAHHTVRHVIHRLGRIKVRITRISHHALHLLRSRDMEYFRKFEAVVKEPFLLRTPWKYLRTEEEEQREETMTETWFPGNLSDHCLAEVTGGLNSDKHRDRKCTVSERCWRFITASHTSGYTLSHQILWTILGEHVGCMENIDKYARRRGMLEGTAELRHRHCSSALHHMEALMHRGAAQADQDMFLETRSGIHPPDGGF</sequence>
<gene>
    <name evidence="4" type="primary">LOC109484576</name>
</gene>